<comment type="subcellular location">
    <subcellularLocation>
        <location evidence="2">Cytoplasm</location>
    </subcellularLocation>
    <subcellularLocation>
        <location evidence="1">Nucleus</location>
    </subcellularLocation>
</comment>
<dbReference type="GO" id="GO:0006611">
    <property type="term" value="P:protein export from nucleus"/>
    <property type="evidence" value="ECO:0007669"/>
    <property type="project" value="TreeGrafter"/>
</dbReference>
<dbReference type="OrthoDB" id="2016915at2759"/>
<dbReference type="PANTHER" id="PTHR12596">
    <property type="entry name" value="EXPORTIN 4,7-RELATED"/>
    <property type="match status" value="1"/>
</dbReference>
<keyword evidence="10" id="KW-1185">Reference proteome</keyword>
<dbReference type="GO" id="GO:0005049">
    <property type="term" value="F:nuclear export signal receptor activity"/>
    <property type="evidence" value="ECO:0007669"/>
    <property type="project" value="InterPro"/>
</dbReference>
<reference evidence="9 10" key="1">
    <citation type="journal article" date="2020" name="Nat. Food">
        <title>A phased Vanilla planifolia genome enables genetic improvement of flavour and production.</title>
        <authorList>
            <person name="Hasing T."/>
            <person name="Tang H."/>
            <person name="Brym M."/>
            <person name="Khazi F."/>
            <person name="Huang T."/>
            <person name="Chambers A.H."/>
        </authorList>
    </citation>
    <scope>NUCLEOTIDE SEQUENCE [LARGE SCALE GENOMIC DNA]</scope>
    <source>
        <tissue evidence="9">Leaf</tissue>
    </source>
</reference>
<dbReference type="AlphaFoldDB" id="A0A835PMK2"/>
<evidence type="ECO:0000256" key="2">
    <source>
        <dbReference type="ARBA" id="ARBA00004496"/>
    </source>
</evidence>
<evidence type="ECO:0000256" key="3">
    <source>
        <dbReference type="ARBA" id="ARBA00009466"/>
    </source>
</evidence>
<evidence type="ECO:0000256" key="8">
    <source>
        <dbReference type="ARBA" id="ARBA00040444"/>
    </source>
</evidence>
<keyword evidence="5" id="KW-0963">Cytoplasm</keyword>
<sequence>MKSLITLLKSYNNQPAVVYLIIRFVVDLVDGQIAYMMQKTLLFFGYILPAVASNYSSQNIRKMSLSHSSGLHCAAQDEKYKDLRALLQLLTNLCSKELIDFSPDEDGSPGIPEVIFFGLHIVSAMISLELLQYPKLSHCYFRLLSHMLEVYPEIFSQLKKDAFVQVVAALDVGIEHQDVDTVDMCLRAINALASYHFREQAVGRGGLPTHMVDSSCPDGRIQENICSHFLRLLVQLVLYEDFRMDLAGSAADALLPLLLCNQNTYQSLVQEFLDKLPLPSLRPRLAAAFHSLTSSNKLSTSLDRPNLIRFRKNFREFLTEISGLRIK</sequence>
<protein>
    <recommendedName>
        <fullName evidence="8">Exportin-4</fullName>
    </recommendedName>
</protein>
<dbReference type="InterPro" id="IPR011989">
    <property type="entry name" value="ARM-like"/>
</dbReference>
<comment type="caution">
    <text evidence="9">The sequence shown here is derived from an EMBL/GenBank/DDBJ whole genome shotgun (WGS) entry which is preliminary data.</text>
</comment>
<keyword evidence="4" id="KW-0813">Transport</keyword>
<evidence type="ECO:0000313" key="10">
    <source>
        <dbReference type="Proteomes" id="UP000636800"/>
    </source>
</evidence>
<gene>
    <name evidence="9" type="ORF">HPP92_025571</name>
</gene>
<evidence type="ECO:0000256" key="6">
    <source>
        <dbReference type="ARBA" id="ARBA00022927"/>
    </source>
</evidence>
<dbReference type="EMBL" id="JADCNL010000014">
    <property type="protein sequence ID" value="KAG0452907.1"/>
    <property type="molecule type" value="Genomic_DNA"/>
</dbReference>
<dbReference type="PANTHER" id="PTHR12596:SF1">
    <property type="entry name" value="EXPORTIN-4"/>
    <property type="match status" value="1"/>
</dbReference>
<dbReference type="Gene3D" id="1.25.10.10">
    <property type="entry name" value="Leucine-rich Repeat Variant"/>
    <property type="match status" value="1"/>
</dbReference>
<evidence type="ECO:0000313" key="9">
    <source>
        <dbReference type="EMBL" id="KAG0452907.1"/>
    </source>
</evidence>
<dbReference type="GO" id="GO:0005737">
    <property type="term" value="C:cytoplasm"/>
    <property type="evidence" value="ECO:0007669"/>
    <property type="project" value="UniProtKB-SubCell"/>
</dbReference>
<keyword evidence="7" id="KW-0539">Nucleus</keyword>
<proteinExistence type="inferred from homology"/>
<dbReference type="SUPFAM" id="SSF48371">
    <property type="entry name" value="ARM repeat"/>
    <property type="match status" value="1"/>
</dbReference>
<keyword evidence="6" id="KW-0653">Protein transport</keyword>
<comment type="similarity">
    <text evidence="3">Belongs to the exportin family.</text>
</comment>
<dbReference type="InterPro" id="IPR016024">
    <property type="entry name" value="ARM-type_fold"/>
</dbReference>
<dbReference type="Proteomes" id="UP000636800">
    <property type="component" value="Unassembled WGS sequence"/>
</dbReference>
<evidence type="ECO:0000256" key="5">
    <source>
        <dbReference type="ARBA" id="ARBA00022490"/>
    </source>
</evidence>
<evidence type="ECO:0000256" key="7">
    <source>
        <dbReference type="ARBA" id="ARBA00023242"/>
    </source>
</evidence>
<evidence type="ECO:0000256" key="4">
    <source>
        <dbReference type="ARBA" id="ARBA00022448"/>
    </source>
</evidence>
<dbReference type="InterPro" id="IPR044189">
    <property type="entry name" value="XPO4/7-like"/>
</dbReference>
<evidence type="ECO:0000256" key="1">
    <source>
        <dbReference type="ARBA" id="ARBA00004123"/>
    </source>
</evidence>
<organism evidence="9 10">
    <name type="scientific">Vanilla planifolia</name>
    <name type="common">Vanilla</name>
    <dbReference type="NCBI Taxonomy" id="51239"/>
    <lineage>
        <taxon>Eukaryota</taxon>
        <taxon>Viridiplantae</taxon>
        <taxon>Streptophyta</taxon>
        <taxon>Embryophyta</taxon>
        <taxon>Tracheophyta</taxon>
        <taxon>Spermatophyta</taxon>
        <taxon>Magnoliopsida</taxon>
        <taxon>Liliopsida</taxon>
        <taxon>Asparagales</taxon>
        <taxon>Orchidaceae</taxon>
        <taxon>Vanilloideae</taxon>
        <taxon>Vanilleae</taxon>
        <taxon>Vanilla</taxon>
    </lineage>
</organism>
<accession>A0A835PMK2</accession>
<dbReference type="GO" id="GO:0005643">
    <property type="term" value="C:nuclear pore"/>
    <property type="evidence" value="ECO:0007669"/>
    <property type="project" value="TreeGrafter"/>
</dbReference>
<name>A0A835PMK2_VANPL</name>